<dbReference type="Proteomes" id="UP000828390">
    <property type="component" value="Unassembled WGS sequence"/>
</dbReference>
<reference evidence="1" key="2">
    <citation type="submission" date="2020-11" db="EMBL/GenBank/DDBJ databases">
        <authorList>
            <person name="McCartney M.A."/>
            <person name="Auch B."/>
            <person name="Kono T."/>
            <person name="Mallez S."/>
            <person name="Becker A."/>
            <person name="Gohl D.M."/>
            <person name="Silverstein K.A.T."/>
            <person name="Koren S."/>
            <person name="Bechman K.B."/>
            <person name="Herman A."/>
            <person name="Abrahante J.E."/>
            <person name="Garbe J."/>
        </authorList>
    </citation>
    <scope>NUCLEOTIDE SEQUENCE</scope>
    <source>
        <strain evidence="1">Duluth1</strain>
        <tissue evidence="1">Whole animal</tissue>
    </source>
</reference>
<gene>
    <name evidence="1" type="ORF">DPMN_020597</name>
</gene>
<dbReference type="EMBL" id="JAIWYP010000001">
    <property type="protein sequence ID" value="KAH3896420.1"/>
    <property type="molecule type" value="Genomic_DNA"/>
</dbReference>
<evidence type="ECO:0000313" key="2">
    <source>
        <dbReference type="Proteomes" id="UP000828390"/>
    </source>
</evidence>
<organism evidence="1 2">
    <name type="scientific">Dreissena polymorpha</name>
    <name type="common">Zebra mussel</name>
    <name type="synonym">Mytilus polymorpha</name>
    <dbReference type="NCBI Taxonomy" id="45954"/>
    <lineage>
        <taxon>Eukaryota</taxon>
        <taxon>Metazoa</taxon>
        <taxon>Spiralia</taxon>
        <taxon>Lophotrochozoa</taxon>
        <taxon>Mollusca</taxon>
        <taxon>Bivalvia</taxon>
        <taxon>Autobranchia</taxon>
        <taxon>Heteroconchia</taxon>
        <taxon>Euheterodonta</taxon>
        <taxon>Imparidentia</taxon>
        <taxon>Neoheterodontei</taxon>
        <taxon>Myida</taxon>
        <taxon>Dreissenoidea</taxon>
        <taxon>Dreissenidae</taxon>
        <taxon>Dreissena</taxon>
    </lineage>
</organism>
<proteinExistence type="predicted"/>
<keyword evidence="2" id="KW-1185">Reference proteome</keyword>
<sequence length="117" mass="13251">MRAGWLAGWLAGGLAGWLAGWRNKLNALTKIQGIWWQFSDTSVEWVVANLLCGKYSKSAHWQLPRQIDNPVHCCPSFMGVLSVDVQRTLWQARGSSIVGKRNRTRARCWTFLDLPPV</sequence>
<accession>A0A9D4NJ60</accession>
<protein>
    <submittedName>
        <fullName evidence="1">Uncharacterized protein</fullName>
    </submittedName>
</protein>
<name>A0A9D4NJ60_DREPO</name>
<comment type="caution">
    <text evidence="1">The sequence shown here is derived from an EMBL/GenBank/DDBJ whole genome shotgun (WGS) entry which is preliminary data.</text>
</comment>
<evidence type="ECO:0000313" key="1">
    <source>
        <dbReference type="EMBL" id="KAH3896420.1"/>
    </source>
</evidence>
<reference evidence="1" key="1">
    <citation type="journal article" date="2019" name="bioRxiv">
        <title>The Genome of the Zebra Mussel, Dreissena polymorpha: A Resource for Invasive Species Research.</title>
        <authorList>
            <person name="McCartney M.A."/>
            <person name="Auch B."/>
            <person name="Kono T."/>
            <person name="Mallez S."/>
            <person name="Zhang Y."/>
            <person name="Obille A."/>
            <person name="Becker A."/>
            <person name="Abrahante J.E."/>
            <person name="Garbe J."/>
            <person name="Badalamenti J.P."/>
            <person name="Herman A."/>
            <person name="Mangelson H."/>
            <person name="Liachko I."/>
            <person name="Sullivan S."/>
            <person name="Sone E.D."/>
            <person name="Koren S."/>
            <person name="Silverstein K.A.T."/>
            <person name="Beckman K.B."/>
            <person name="Gohl D.M."/>
        </authorList>
    </citation>
    <scope>NUCLEOTIDE SEQUENCE</scope>
    <source>
        <strain evidence="1">Duluth1</strain>
        <tissue evidence="1">Whole animal</tissue>
    </source>
</reference>
<dbReference type="AlphaFoldDB" id="A0A9D4NJ60"/>